<organism evidence="9 10">
    <name type="scientific">Lentinula detonsa</name>
    <dbReference type="NCBI Taxonomy" id="2804962"/>
    <lineage>
        <taxon>Eukaryota</taxon>
        <taxon>Fungi</taxon>
        <taxon>Dikarya</taxon>
        <taxon>Basidiomycota</taxon>
        <taxon>Agaricomycotina</taxon>
        <taxon>Agaricomycetes</taxon>
        <taxon>Agaricomycetidae</taxon>
        <taxon>Agaricales</taxon>
        <taxon>Marasmiineae</taxon>
        <taxon>Omphalotaceae</taxon>
        <taxon>Lentinula</taxon>
    </lineage>
</organism>
<dbReference type="EMBL" id="JANVFU010000009">
    <property type="protein sequence ID" value="KAJ3742981.1"/>
    <property type="molecule type" value="Genomic_DNA"/>
</dbReference>
<keyword evidence="4" id="KW-0496">Mitochondrion</keyword>
<dbReference type="Proteomes" id="UP001142393">
    <property type="component" value="Unassembled WGS sequence"/>
</dbReference>
<feature type="region of interest" description="Disordered" evidence="8">
    <location>
        <begin position="88"/>
        <end position="120"/>
    </location>
</feature>
<evidence type="ECO:0000313" key="10">
    <source>
        <dbReference type="Proteomes" id="UP001142393"/>
    </source>
</evidence>
<evidence type="ECO:0000256" key="3">
    <source>
        <dbReference type="ARBA" id="ARBA00022980"/>
    </source>
</evidence>
<name>A0A9W8NY86_9AGAR</name>
<protein>
    <recommendedName>
        <fullName evidence="7">Large ribosomal subunit protein mL54</fullName>
    </recommendedName>
</protein>
<keyword evidence="2" id="KW-0809">Transit peptide</keyword>
<keyword evidence="10" id="KW-1185">Reference proteome</keyword>
<gene>
    <name evidence="9" type="ORF">DFH05DRAFT_1498831</name>
</gene>
<evidence type="ECO:0000256" key="1">
    <source>
        <dbReference type="ARBA" id="ARBA00004173"/>
    </source>
</evidence>
<evidence type="ECO:0000256" key="6">
    <source>
        <dbReference type="ARBA" id="ARBA00033752"/>
    </source>
</evidence>
<dbReference type="AlphaFoldDB" id="A0A9W8NY86"/>
<sequence>MSLRNCLRKTHLQKTHRAVVNNFFQCRFYAASAKPATPAQKPTVQPKSSCPADTVLPGLNYLKNQPPVLALPDEEYPPWLWTVLLPKELEDDGPGGRKERMERRKENKQRIRERNFMSTQ</sequence>
<evidence type="ECO:0000256" key="4">
    <source>
        <dbReference type="ARBA" id="ARBA00023128"/>
    </source>
</evidence>
<evidence type="ECO:0000313" key="9">
    <source>
        <dbReference type="EMBL" id="KAJ3742981.1"/>
    </source>
</evidence>
<feature type="compositionally biased region" description="Basic and acidic residues" evidence="8">
    <location>
        <begin position="94"/>
        <end position="120"/>
    </location>
</feature>
<proteinExistence type="inferred from homology"/>
<evidence type="ECO:0000256" key="5">
    <source>
        <dbReference type="ARBA" id="ARBA00023274"/>
    </source>
</evidence>
<comment type="subcellular location">
    <subcellularLocation>
        <location evidence="1">Mitochondrion</location>
    </subcellularLocation>
</comment>
<keyword evidence="3 9" id="KW-0689">Ribosomal protein</keyword>
<accession>A0A9W8NY86</accession>
<dbReference type="PANTHER" id="PTHR28595">
    <property type="entry name" value="39S RIBOSOMAL PROTEIN L54, MITOCHONDRIAL"/>
    <property type="match status" value="1"/>
</dbReference>
<dbReference type="InterPro" id="IPR013870">
    <property type="entry name" value="Ribosomal_mL54"/>
</dbReference>
<comment type="similarity">
    <text evidence="6">Belongs to the mitochondrion-specific ribosomal protein mL54 family.</text>
</comment>
<dbReference type="PANTHER" id="PTHR28595:SF1">
    <property type="entry name" value="LARGE RIBOSOMAL SUBUNIT PROTEIN ML54"/>
    <property type="match status" value="1"/>
</dbReference>
<dbReference type="GO" id="GO:0005762">
    <property type="term" value="C:mitochondrial large ribosomal subunit"/>
    <property type="evidence" value="ECO:0007669"/>
    <property type="project" value="TreeGrafter"/>
</dbReference>
<reference evidence="9 10" key="1">
    <citation type="journal article" date="2023" name="Proc. Natl. Acad. Sci. U.S.A.">
        <title>A global phylogenomic analysis of the shiitake genus Lentinula.</title>
        <authorList>
            <person name="Sierra-Patev S."/>
            <person name="Min B."/>
            <person name="Naranjo-Ortiz M."/>
            <person name="Looney B."/>
            <person name="Konkel Z."/>
            <person name="Slot J.C."/>
            <person name="Sakamoto Y."/>
            <person name="Steenwyk J.L."/>
            <person name="Rokas A."/>
            <person name="Carro J."/>
            <person name="Camarero S."/>
            <person name="Ferreira P."/>
            <person name="Molpeceres G."/>
            <person name="Ruiz-Duenas F.J."/>
            <person name="Serrano A."/>
            <person name="Henrissat B."/>
            <person name="Drula E."/>
            <person name="Hughes K.W."/>
            <person name="Mata J.L."/>
            <person name="Ishikawa N.K."/>
            <person name="Vargas-Isla R."/>
            <person name="Ushijima S."/>
            <person name="Smith C.A."/>
            <person name="Donoghue J."/>
            <person name="Ahrendt S."/>
            <person name="Andreopoulos W."/>
            <person name="He G."/>
            <person name="LaButti K."/>
            <person name="Lipzen A."/>
            <person name="Ng V."/>
            <person name="Riley R."/>
            <person name="Sandor L."/>
            <person name="Barry K."/>
            <person name="Martinez A.T."/>
            <person name="Xiao Y."/>
            <person name="Gibbons J.G."/>
            <person name="Terashima K."/>
            <person name="Grigoriev I.V."/>
            <person name="Hibbett D."/>
        </authorList>
    </citation>
    <scope>NUCLEOTIDE SEQUENCE [LARGE SCALE GENOMIC DNA]</scope>
    <source>
        <strain evidence="9 10">TFB7810</strain>
    </source>
</reference>
<comment type="caution">
    <text evidence="9">The sequence shown here is derived from an EMBL/GenBank/DDBJ whole genome shotgun (WGS) entry which is preliminary data.</text>
</comment>
<evidence type="ECO:0000256" key="2">
    <source>
        <dbReference type="ARBA" id="ARBA00022946"/>
    </source>
</evidence>
<evidence type="ECO:0000256" key="8">
    <source>
        <dbReference type="SAM" id="MobiDB-lite"/>
    </source>
</evidence>
<dbReference type="GO" id="GO:0003735">
    <property type="term" value="F:structural constituent of ribosome"/>
    <property type="evidence" value="ECO:0007669"/>
    <property type="project" value="TreeGrafter"/>
</dbReference>
<keyword evidence="5" id="KW-0687">Ribonucleoprotein</keyword>
<dbReference type="Pfam" id="PF08561">
    <property type="entry name" value="Ribosomal_L37"/>
    <property type="match status" value="1"/>
</dbReference>
<evidence type="ECO:0000256" key="7">
    <source>
        <dbReference type="ARBA" id="ARBA00035179"/>
    </source>
</evidence>